<evidence type="ECO:0000313" key="1">
    <source>
        <dbReference type="EMBL" id="MBW87742.1"/>
    </source>
</evidence>
<sequence length="50" mass="5662">MSLNPSTNNKSIIRHLPTNADQRKWAKIKTLCSKVNITATPTFSMSRLFV</sequence>
<dbReference type="EMBL" id="GGEC01007259">
    <property type="protein sequence ID" value="MBW87742.1"/>
    <property type="molecule type" value="Transcribed_RNA"/>
</dbReference>
<protein>
    <submittedName>
        <fullName evidence="1">Uncharacterized protein</fullName>
    </submittedName>
</protein>
<accession>A0A2P2J2R0</accession>
<reference evidence="1" key="1">
    <citation type="submission" date="2018-02" db="EMBL/GenBank/DDBJ databases">
        <title>Rhizophora mucronata_Transcriptome.</title>
        <authorList>
            <person name="Meera S.P."/>
            <person name="Sreeshan A."/>
            <person name="Augustine A."/>
        </authorList>
    </citation>
    <scope>NUCLEOTIDE SEQUENCE</scope>
    <source>
        <tissue evidence="1">Leaf</tissue>
    </source>
</reference>
<name>A0A2P2J2R0_RHIMU</name>
<dbReference type="AlphaFoldDB" id="A0A2P2J2R0"/>
<organism evidence="1">
    <name type="scientific">Rhizophora mucronata</name>
    <name type="common">Asiatic mangrove</name>
    <dbReference type="NCBI Taxonomy" id="61149"/>
    <lineage>
        <taxon>Eukaryota</taxon>
        <taxon>Viridiplantae</taxon>
        <taxon>Streptophyta</taxon>
        <taxon>Embryophyta</taxon>
        <taxon>Tracheophyta</taxon>
        <taxon>Spermatophyta</taxon>
        <taxon>Magnoliopsida</taxon>
        <taxon>eudicotyledons</taxon>
        <taxon>Gunneridae</taxon>
        <taxon>Pentapetalae</taxon>
        <taxon>rosids</taxon>
        <taxon>fabids</taxon>
        <taxon>Malpighiales</taxon>
        <taxon>Rhizophoraceae</taxon>
        <taxon>Rhizophora</taxon>
    </lineage>
</organism>
<proteinExistence type="predicted"/>